<name>A0ABZ2J4K5_9CHLR</name>
<evidence type="ECO:0000256" key="1">
    <source>
        <dbReference type="SAM" id="Phobius"/>
    </source>
</evidence>
<feature type="transmembrane region" description="Helical" evidence="1">
    <location>
        <begin position="21"/>
        <end position="44"/>
    </location>
</feature>
<evidence type="ECO:0008006" key="4">
    <source>
        <dbReference type="Google" id="ProtNLM"/>
    </source>
</evidence>
<dbReference type="RefSeq" id="WP_338738340.1">
    <property type="nucleotide sequence ID" value="NZ_CP146612.1"/>
</dbReference>
<proteinExistence type="predicted"/>
<accession>A0ABZ2J4K5</accession>
<keyword evidence="1" id="KW-0812">Transmembrane</keyword>
<sequence>MKKSFSILNKSQRGQALISMLVFIAIGAIILAPVLNYIGTGLIVGEVFQEKTDDYYSADAGIVDAQWQIKYDRLSTIFPSPEYDQYNFNNPDWGATVDGDGGWYYPSEVGDYDGIHIASINDREVAVQVSNIWVPSNIDTPDAATAKNLAETYTLVVTGRDTGTIDTSGRKFEVSITYYPDGSNPSLETIGVWLPPGFTVVTDGSHGLYINGEEYESLTSQSQSANANGTAFVWELDTPTEFSDMPQVASNDNPIRLIVTFWYRYEVTGQENSRIAQTVGWVTTDDDDLFAWDADVHVIALTSKASSTYIDAIVIRQETRQLGESVNGDYFATGNSLLSPTSNQAFRDRFYGASGTEVAANDIPAGAKIEAVYLYWSGWIDWHGYNPYGSSDTVLSPPGIETASSWTSSAWPTWSNGSRWIISSGQFRARGGSYSESQLTLTSGVVDLSSYSSDTVYIYWNQSEGGTLEDDDRLYYAFNDGTGWSSYFEAFRNDGPPSSFSVVIPSEYLTAGFQVRFYADINATNEYMYLDNIQLVIPSIFLDSCSSLSGWIQTGSTWSVSSGRFRGVGGGTTTASYLELSGSLNLSSYAGVSLAASFDLTNVSLGSGETLILSFSGNGGTNWGGDVVVANSSSTSGFVSTLIPDAYKTNDFKMRFKITAGSSLNDYVYIDNIAISGPTLKYPTNGDPSAISHLVEETAKVNQVNFGTTGGNTQTVTADTYQVLANQYGAIDADFISTWSYMAMADITDQVNNWILDGDAASNGAATYTLGHVIAANAEDPLYSFNFYGGGTTGYPLGTPALNTSDLPYQYSYAGWSMIIIYSSPETKSRQLWLYDIATPGFTFSEAWEPSGITDPDFDGDGNGGGTISGFLVPEGIELENNSSKMTVFVLEGDSGITGDQIIVTGQDGNSQALANAASPSTNVWNSTSPGLSYPGIDIDTFYVNYPLIEPGDTSATINLPTQSDGFLLGYIIISFRSDTTTGGAISYLIR</sequence>
<dbReference type="Gene3D" id="2.60.120.260">
    <property type="entry name" value="Galactose-binding domain-like"/>
    <property type="match status" value="1"/>
</dbReference>
<evidence type="ECO:0000313" key="3">
    <source>
        <dbReference type="Proteomes" id="UP001375370"/>
    </source>
</evidence>
<organism evidence="2 3">
    <name type="scientific">Candidatus Dehalogenimonas loeffleri</name>
    <dbReference type="NCBI Taxonomy" id="3127115"/>
    <lineage>
        <taxon>Bacteria</taxon>
        <taxon>Bacillati</taxon>
        <taxon>Chloroflexota</taxon>
        <taxon>Dehalococcoidia</taxon>
        <taxon>Dehalococcoidales</taxon>
        <taxon>Dehalococcoidaceae</taxon>
        <taxon>Dehalogenimonas</taxon>
    </lineage>
</organism>
<dbReference type="Proteomes" id="UP001375370">
    <property type="component" value="Chromosome"/>
</dbReference>
<evidence type="ECO:0000313" key="2">
    <source>
        <dbReference type="EMBL" id="WWX25805.1"/>
    </source>
</evidence>
<dbReference type="EMBL" id="CP146612">
    <property type="protein sequence ID" value="WWX25805.1"/>
    <property type="molecule type" value="Genomic_DNA"/>
</dbReference>
<reference evidence="2 3" key="1">
    <citation type="submission" date="2024-03" db="EMBL/GenBank/DDBJ databases">
        <title>A Dehalogenimonas Isolated from Estuarine Sediments Dihaloeliminates Chlorinated Alkanes.</title>
        <authorList>
            <person name="Yang Y."/>
            <person name="Wang H."/>
        </authorList>
    </citation>
    <scope>NUCLEOTIDE SEQUENCE [LARGE SCALE GENOMIC DNA]</scope>
    <source>
        <strain evidence="2 3">W</strain>
    </source>
</reference>
<keyword evidence="3" id="KW-1185">Reference proteome</keyword>
<gene>
    <name evidence="2" type="ORF">V8247_02205</name>
</gene>
<keyword evidence="1" id="KW-0472">Membrane</keyword>
<keyword evidence="1" id="KW-1133">Transmembrane helix</keyword>
<protein>
    <recommendedName>
        <fullName evidence="4">MAM domain-containing protein</fullName>
    </recommendedName>
</protein>